<dbReference type="GO" id="GO:0046854">
    <property type="term" value="P:phosphatidylinositol phosphate biosynthetic process"/>
    <property type="evidence" value="ECO:0007669"/>
    <property type="project" value="InterPro"/>
</dbReference>
<keyword evidence="8" id="KW-1185">Reference proteome</keyword>
<comment type="caution">
    <text evidence="7">The sequence shown here is derived from an EMBL/GenBank/DDBJ whole genome shotgun (WGS) entry which is preliminary data.</text>
</comment>
<dbReference type="FunFam" id="3.30.1010.10:FF:000009">
    <property type="entry name" value="Phosphatidylinositol 4-kinase, catalytic, alpha"/>
    <property type="match status" value="1"/>
</dbReference>
<dbReference type="InterPro" id="IPR000403">
    <property type="entry name" value="PI3/4_kinase_cat_dom"/>
</dbReference>
<gene>
    <name evidence="7" type="ORF">WR25_08850</name>
</gene>
<dbReference type="PANTHER" id="PTHR10048:SF15">
    <property type="entry name" value="PHOSPHATIDYLINOSITOL 4-KINASE ALPHA"/>
    <property type="match status" value="1"/>
</dbReference>
<dbReference type="Proteomes" id="UP000218231">
    <property type="component" value="Unassembled WGS sequence"/>
</dbReference>
<evidence type="ECO:0000256" key="1">
    <source>
        <dbReference type="ARBA" id="ARBA00006209"/>
    </source>
</evidence>
<dbReference type="InterPro" id="IPR011009">
    <property type="entry name" value="Kinase-like_dom_sf"/>
</dbReference>
<proteinExistence type="inferred from homology"/>
<dbReference type="Gene3D" id="1.10.1070.11">
    <property type="entry name" value="Phosphatidylinositol 3-/4-kinase, catalytic domain"/>
    <property type="match status" value="1"/>
</dbReference>
<dbReference type="SUPFAM" id="SSF48371">
    <property type="entry name" value="ARM repeat"/>
    <property type="match status" value="1"/>
</dbReference>
<dbReference type="GO" id="GO:0005886">
    <property type="term" value="C:plasma membrane"/>
    <property type="evidence" value="ECO:0007669"/>
    <property type="project" value="TreeGrafter"/>
</dbReference>
<dbReference type="EC" id="2.7.1.67" evidence="2"/>
<dbReference type="Gene3D" id="3.30.1010.10">
    <property type="entry name" value="Phosphatidylinositol 3-kinase Catalytic Subunit, Chain A, domain 4"/>
    <property type="match status" value="1"/>
</dbReference>
<protein>
    <recommendedName>
        <fullName evidence="2">1-phosphatidylinositol 4-kinase</fullName>
        <ecNumber evidence="2">2.7.1.67</ecNumber>
    </recommendedName>
</protein>
<dbReference type="GO" id="GO:0004430">
    <property type="term" value="F:1-phosphatidylinositol 4-kinase activity"/>
    <property type="evidence" value="ECO:0007669"/>
    <property type="project" value="UniProtKB-EC"/>
</dbReference>
<evidence type="ECO:0000313" key="8">
    <source>
        <dbReference type="Proteomes" id="UP000218231"/>
    </source>
</evidence>
<dbReference type="Gene3D" id="1.25.40.70">
    <property type="entry name" value="Phosphatidylinositol 3-kinase, accessory domain (PIK)"/>
    <property type="match status" value="1"/>
</dbReference>
<keyword evidence="3" id="KW-0808">Transferase</keyword>
<dbReference type="GO" id="GO:0005737">
    <property type="term" value="C:cytoplasm"/>
    <property type="evidence" value="ECO:0007669"/>
    <property type="project" value="TreeGrafter"/>
</dbReference>
<dbReference type="GO" id="GO:0048015">
    <property type="term" value="P:phosphatidylinositol-mediated signaling"/>
    <property type="evidence" value="ECO:0007669"/>
    <property type="project" value="TreeGrafter"/>
</dbReference>
<dbReference type="SMART" id="SM00145">
    <property type="entry name" value="PI3Ka"/>
    <property type="match status" value="1"/>
</dbReference>
<dbReference type="SMART" id="SM00146">
    <property type="entry name" value="PI3Kc"/>
    <property type="match status" value="1"/>
</dbReference>
<organism evidence="7 8">
    <name type="scientific">Diploscapter pachys</name>
    <dbReference type="NCBI Taxonomy" id="2018661"/>
    <lineage>
        <taxon>Eukaryota</taxon>
        <taxon>Metazoa</taxon>
        <taxon>Ecdysozoa</taxon>
        <taxon>Nematoda</taxon>
        <taxon>Chromadorea</taxon>
        <taxon>Rhabditida</taxon>
        <taxon>Rhabditina</taxon>
        <taxon>Rhabditomorpha</taxon>
        <taxon>Rhabditoidea</taxon>
        <taxon>Rhabditidae</taxon>
        <taxon>Diploscapter</taxon>
    </lineage>
</organism>
<feature type="domain" description="PI3K/PI4K catalytic" evidence="5">
    <location>
        <begin position="1782"/>
        <end position="2055"/>
    </location>
</feature>
<dbReference type="PANTHER" id="PTHR10048">
    <property type="entry name" value="PHOSPHATIDYLINOSITOL KINASE"/>
    <property type="match status" value="1"/>
</dbReference>
<evidence type="ECO:0000256" key="4">
    <source>
        <dbReference type="ARBA" id="ARBA00022777"/>
    </source>
</evidence>
<dbReference type="PROSITE" id="PS51545">
    <property type="entry name" value="PIK_HELICAL"/>
    <property type="match status" value="1"/>
</dbReference>
<dbReference type="InterPro" id="IPR042236">
    <property type="entry name" value="PI3K_accessory_sf"/>
</dbReference>
<dbReference type="CDD" id="cd05167">
    <property type="entry name" value="PI4Kc_III_alpha"/>
    <property type="match status" value="1"/>
</dbReference>
<evidence type="ECO:0000256" key="2">
    <source>
        <dbReference type="ARBA" id="ARBA00012169"/>
    </source>
</evidence>
<comment type="similarity">
    <text evidence="1">Belongs to the PI3/PI4-kinase family. Type III PI4K subfamily.</text>
</comment>
<evidence type="ECO:0000256" key="3">
    <source>
        <dbReference type="ARBA" id="ARBA00022679"/>
    </source>
</evidence>
<keyword evidence="4" id="KW-0418">Kinase</keyword>
<sequence>MKDVEDFVFNNLQCLAIALAKSAKLPESQVRRLLLNDLEKDLEKETLTHNVRCRLLSLGVYVLYSYGSLLENATVNLLADELVPLLVRVLESITEMKWIDDGLVNKHDNIPIQEQFSFCFNTVLSDIAARFPQQRDRIVSAQLDSLSCAVTTIENILNDAENIEHHKTYLLKLSCFVLGQLRSIGRYSCEWDLPLISMIFPLPFEVEGQTDKNENGSTTKTRPILLRRETSQKLSTDDEWNLRDPNKEPLSPKRFYKMYNKIGACFMMDFKMAHESTISLRFKPTELDKLSDIIMHLTRKTKDRRNGHSPDDTKNERTVFPVFEKLDEFATEIFNDNAIKRFPYKTVSETMILSCLACLRDVLSSFDLLSPNRELSREFANEISSFGRSMLTLSEASRASVEDDKSKLPMSLKNELQIQKQKLQLQSAAAAMQLIVWAADEEIDSDDVASRISERIFAAATTGSRFQASCLSQLPLAIRALDSVGALAEKFPAVATATVVPMLSKFLLDPAPLLQKLSADYACLASLSSKLFRGSATANSPYNALICENAIMTLGRIGVVLVSQSDVPDMVLQIYLQRFASPPSQLDVTMVRCLADMWVAGAKSIQDGVMKLFTQISIESSNRIYSQGGNGANEHRYTHVSLAVDVALSKMAERVDGDDNKLSLLVRLLELFVQLGIEGRRVGEKVSKSTVKMSTSAGNLGVLMPKIAALLRRMRPITNPTARLKNLFRDFWFYCTVLGFVVEYSGLWPDEWFKAVCDMATKSPVLVAQENLKSELIDNAAIRSDNISPMELQEVRNTILVELSHPVDVVPLVNRMDFAQCTYLLSVLKMEKMRVVYSDDRDSVHCFFKYIEDKTIRKDKGGMWLCLLAAAPIIFDAYLEAHKKNYEEESSMEALEYHTQFLLFQFNHNLREVRRTADTCISHLVDKFPFLLWNGNVLKTALRLLQALTQNLHSDPTCKDSMFTMRGFQWTIQLQDSLESRKAVVKDFSQRCEQILSEAIKWAPASTNSHLLEYVSSFGAASDSSLRLALDAVGKGAAENSSALYLNSLHMRSLYLGQIKGMLAVQKSQNEVNAEAALIGLLEADFERAVKSGSNEELTQSVMLLTALFLIISSSEINERILHILTRTPLRNFTVPTMELCIMSWNWLLAAKPNVTNAFLQGMCRAFADSARLGLGLYERGKSPPSPLCEELKEPTPTPNFQPHIPWVHFIAERVDVAKYSSREQLDILELMFSQTLSLAVGKSNSNIGMASIPQAISEIQAQVSRSIETVGVRFRLLGCVLGMVQGEAAASRPSNVFIRQRVYSVAFHYFTLPPQGPTQQAAQLKEDIKMLIGFWLALHTDGKYIRKEVFTITSDCDLIQHSMSQIQSSAPYDSTLTPSKSFLNQTWHATTSAYANTLTLSQKNTAAIALRNGDNRKPGKASQDAEKQVKIYLKRRNLLLLLVGNEIDRLLAWLYPLGDGSEDTNNVEQWMKSTLPDARTEARVLKENTRLAWEISPEMAVHLPSRFRNCEAVRTTVQSLVRAQPEYVIHLPEALPLFLAESAVFETNETMHVQNWERCSPVMALSLLTPRQYPLHPITVQYAVRVLRSYPADALLMYIPQIVQAIRHDNMGYVTELIVHLGSHSQLLAHQLIWNMQTNMFTDEDSKCKDPVLHDPLRDITARITNQFEGAAKRFHEAEFKLFSHLTSISGTIKPYPKGEARKKACLKALADVKLETVTYLPSNPEAILLDLDYSSGTPMQRQGIYWLFSKEFHVLSAAKAPFLARFKVIRTGVKELERIGLAAQSVARGEKPPREADLHELKKAIDNRVCWQAAIFKVGDDVRQDMLALQLMRIMKNVWSSIGIPVSVFPYRVVATSPGCGVIECVPNSKSRDQLGRQTDFGLYEYFKTTYGDESCEAFQEARRNFVRSMAAYSVFSFLLQIKDRHNGNIMIDLNGHIIHIDFGFMFESSPGGNLGFEPDFKLSEEMVAIMGGKMEAAPFRQFASLCVQSYLAVRPYHKAFISLVSLMLDTGLPCFRGKTIQQLRARFTPEMSEREAARYMHGVIQNCFMNIRSKMYDQLQYIQNEIPY</sequence>
<reference evidence="7 8" key="1">
    <citation type="journal article" date="2017" name="Curr. Biol.">
        <title>Genome architecture and evolution of a unichromosomal asexual nematode.</title>
        <authorList>
            <person name="Fradin H."/>
            <person name="Zegar C."/>
            <person name="Gutwein M."/>
            <person name="Lucas J."/>
            <person name="Kovtun M."/>
            <person name="Corcoran D."/>
            <person name="Baugh L.R."/>
            <person name="Kiontke K."/>
            <person name="Gunsalus K."/>
            <person name="Fitch D.H."/>
            <person name="Piano F."/>
        </authorList>
    </citation>
    <scope>NUCLEOTIDE SEQUENCE [LARGE SCALE GENOMIC DNA]</scope>
    <source>
        <strain evidence="7">PF1309</strain>
    </source>
</reference>
<dbReference type="STRING" id="2018661.A0A2A2JAX1"/>
<dbReference type="InterPro" id="IPR016024">
    <property type="entry name" value="ARM-type_fold"/>
</dbReference>
<dbReference type="InterPro" id="IPR045495">
    <property type="entry name" value="PI4K_N"/>
</dbReference>
<dbReference type="Pfam" id="PF19274">
    <property type="entry name" value="PI4K_N"/>
    <property type="match status" value="3"/>
</dbReference>
<evidence type="ECO:0000313" key="7">
    <source>
        <dbReference type="EMBL" id="PAV58843.1"/>
    </source>
</evidence>
<dbReference type="FunFam" id="1.25.40.70:FF:000011">
    <property type="entry name" value="Phosphatidylinositol 4-kinase alpha"/>
    <property type="match status" value="1"/>
</dbReference>
<evidence type="ECO:0000259" key="6">
    <source>
        <dbReference type="PROSITE" id="PS51545"/>
    </source>
</evidence>
<dbReference type="EMBL" id="LIAE01010556">
    <property type="protein sequence ID" value="PAV58843.1"/>
    <property type="molecule type" value="Genomic_DNA"/>
</dbReference>
<feature type="domain" description="PIK helical" evidence="6">
    <location>
        <begin position="1483"/>
        <end position="1661"/>
    </location>
</feature>
<dbReference type="InterPro" id="IPR018936">
    <property type="entry name" value="PI3/4_kinase_CS"/>
</dbReference>
<dbReference type="InterPro" id="IPR001263">
    <property type="entry name" value="PI3K_accessory_dom"/>
</dbReference>
<dbReference type="OrthoDB" id="10264149at2759"/>
<dbReference type="PROSITE" id="PS00915">
    <property type="entry name" value="PI3_4_KINASE_1"/>
    <property type="match status" value="1"/>
</dbReference>
<dbReference type="FunFam" id="1.10.1070.11:FF:000005">
    <property type="entry name" value="Phosphatidylinositol 4-kinase, catalytic, alpha"/>
    <property type="match status" value="1"/>
</dbReference>
<name>A0A2A2JAX1_9BILA</name>
<dbReference type="Pfam" id="PF00613">
    <property type="entry name" value="PI3Ka"/>
    <property type="match status" value="1"/>
</dbReference>
<dbReference type="InterPro" id="IPR036940">
    <property type="entry name" value="PI3/4_kinase_cat_sf"/>
</dbReference>
<dbReference type="SUPFAM" id="SSF56112">
    <property type="entry name" value="Protein kinase-like (PK-like)"/>
    <property type="match status" value="1"/>
</dbReference>
<evidence type="ECO:0000259" key="5">
    <source>
        <dbReference type="PROSITE" id="PS50290"/>
    </source>
</evidence>
<dbReference type="Pfam" id="PF00454">
    <property type="entry name" value="PI3_PI4_kinase"/>
    <property type="match status" value="1"/>
</dbReference>
<dbReference type="PROSITE" id="PS50290">
    <property type="entry name" value="PI3_4_KINASE_3"/>
    <property type="match status" value="1"/>
</dbReference>
<dbReference type="InterPro" id="IPR015433">
    <property type="entry name" value="PI3/4_kinase"/>
</dbReference>
<dbReference type="PROSITE" id="PS00916">
    <property type="entry name" value="PI3_4_KINASE_2"/>
    <property type="match status" value="1"/>
</dbReference>
<accession>A0A2A2JAX1</accession>